<accession>A0A5C2SG58</accession>
<protein>
    <submittedName>
        <fullName evidence="1">Uncharacterized protein</fullName>
    </submittedName>
</protein>
<reference evidence="1" key="1">
    <citation type="journal article" date="2018" name="Genome Biol. Evol.">
        <title>Genomics and development of Lentinus tigrinus, a white-rot wood-decaying mushroom with dimorphic fruiting bodies.</title>
        <authorList>
            <person name="Wu B."/>
            <person name="Xu Z."/>
            <person name="Knudson A."/>
            <person name="Carlson A."/>
            <person name="Chen N."/>
            <person name="Kovaka S."/>
            <person name="LaButti K."/>
            <person name="Lipzen A."/>
            <person name="Pennachio C."/>
            <person name="Riley R."/>
            <person name="Schakwitz W."/>
            <person name="Umezawa K."/>
            <person name="Ohm R.A."/>
            <person name="Grigoriev I.V."/>
            <person name="Nagy L.G."/>
            <person name="Gibbons J."/>
            <person name="Hibbett D."/>
        </authorList>
    </citation>
    <scope>NUCLEOTIDE SEQUENCE [LARGE SCALE GENOMIC DNA]</scope>
    <source>
        <strain evidence="1">ALCF2SS1-6</strain>
    </source>
</reference>
<dbReference type="EMBL" id="ML122258">
    <property type="protein sequence ID" value="RPD62710.1"/>
    <property type="molecule type" value="Genomic_DNA"/>
</dbReference>
<proteinExistence type="predicted"/>
<evidence type="ECO:0000313" key="1">
    <source>
        <dbReference type="EMBL" id="RPD62710.1"/>
    </source>
</evidence>
<dbReference type="SUPFAM" id="SSF52047">
    <property type="entry name" value="RNI-like"/>
    <property type="match status" value="1"/>
</dbReference>
<sequence>MALSQLSQALNELNVAVDAALDDPTTSWDELAHARTTLSTTVSRINQHRNRLTPVGRLPPETLGRIFEFVVTPDRNIYEPSTTYSMLAHDLTVVCKSWRTTALNWPRMWYHIIDADMGSAYAWNPKTVFDRSNTTPLHIYSQIPSQTGSMFAHIYGSHPHRIGEAHLLNIDEYHPMVILRSLASPMPNLKFMNLSGLRSRTYQLEAGMPLILGGTSTSLRAFALKQVSFVPGNSFPNLIDLRLDTMTCVDWEFFRLLRNCPRLETLELAHTETLLSTPLQSSASSGSVLDLVSGGDKPIMSPVVLRHLRGLRMGYMKVVYALAILALLKLPRHPVMRLDNLTCYSRYAVLPDWHEVWQSRVEPPLSTLYEVKGHTHLDIIHVREDNNAHLHFISHGQNCGIWVHVRAIDPGPFFHLVAHLDTRAITTFRLSVPHNAVERLSFLRFVLVRMPSLSRLLVKCRVRLPAQSGTALLKEVAGALTPSSSSSNEGGTAEIPVPGLDYFGIEMDCARIPLDALVHMAASRKRSAHPIRSLVCNISGCTREDLLPLSEFVDAYYVATGFLFEVGPDVPSVFKMKNDYWELFRREDGMTSWNMPEE</sequence>
<gene>
    <name evidence="1" type="ORF">L227DRAFT_573239</name>
</gene>
<keyword evidence="2" id="KW-1185">Reference proteome</keyword>
<evidence type="ECO:0000313" key="2">
    <source>
        <dbReference type="Proteomes" id="UP000313359"/>
    </source>
</evidence>
<organism evidence="1 2">
    <name type="scientific">Lentinus tigrinus ALCF2SS1-6</name>
    <dbReference type="NCBI Taxonomy" id="1328759"/>
    <lineage>
        <taxon>Eukaryota</taxon>
        <taxon>Fungi</taxon>
        <taxon>Dikarya</taxon>
        <taxon>Basidiomycota</taxon>
        <taxon>Agaricomycotina</taxon>
        <taxon>Agaricomycetes</taxon>
        <taxon>Polyporales</taxon>
        <taxon>Polyporaceae</taxon>
        <taxon>Lentinus</taxon>
    </lineage>
</organism>
<name>A0A5C2SG58_9APHY</name>
<dbReference type="STRING" id="1328759.A0A5C2SG58"/>
<dbReference type="Proteomes" id="UP000313359">
    <property type="component" value="Unassembled WGS sequence"/>
</dbReference>
<dbReference type="OrthoDB" id="2757617at2759"/>
<dbReference type="AlphaFoldDB" id="A0A5C2SG58"/>